<comment type="caution">
    <text evidence="2">The sequence shown here is derived from an EMBL/GenBank/DDBJ whole genome shotgun (WGS) entry which is preliminary data.</text>
</comment>
<dbReference type="Proteomes" id="UP000705823">
    <property type="component" value="Unassembled WGS sequence"/>
</dbReference>
<sequence>MSDSVEAAVNVISLIVAGVVIFSIYTTITGGDPSPFINLVSSILPNIIVGALIAVIIVTVIESVAD</sequence>
<evidence type="ECO:0000313" key="3">
    <source>
        <dbReference type="Proteomes" id="UP000705823"/>
    </source>
</evidence>
<evidence type="ECO:0000313" key="2">
    <source>
        <dbReference type="EMBL" id="TQQ79794.1"/>
    </source>
</evidence>
<evidence type="ECO:0000256" key="1">
    <source>
        <dbReference type="SAM" id="Phobius"/>
    </source>
</evidence>
<protein>
    <submittedName>
        <fullName evidence="2">Uncharacterized protein</fullName>
    </submittedName>
</protein>
<dbReference type="AlphaFoldDB" id="A0A8J8P897"/>
<name>A0A8J8P897_9EURY</name>
<keyword evidence="3" id="KW-1185">Reference proteome</keyword>
<gene>
    <name evidence="2" type="ORF">EGH24_09870</name>
</gene>
<dbReference type="RefSeq" id="WP_142979986.1">
    <property type="nucleotide sequence ID" value="NZ_RKLU01000004.1"/>
</dbReference>
<feature type="transmembrane region" description="Helical" evidence="1">
    <location>
        <begin position="40"/>
        <end position="61"/>
    </location>
</feature>
<reference evidence="2" key="1">
    <citation type="submission" date="2019-02" db="EMBL/GenBank/DDBJ databases">
        <title>Halonotius sp. a new haloarchaeum isolated from saline soil.</title>
        <authorList>
            <person name="Duran-Viseras A."/>
            <person name="Sanchez-Porro C."/>
            <person name="Ventosa A."/>
        </authorList>
    </citation>
    <scope>NUCLEOTIDE SEQUENCE</scope>
    <source>
        <strain evidence="2">F15B</strain>
    </source>
</reference>
<organism evidence="2 3">
    <name type="scientific">Halonotius terrestris</name>
    <dbReference type="NCBI Taxonomy" id="2487750"/>
    <lineage>
        <taxon>Archaea</taxon>
        <taxon>Methanobacteriati</taxon>
        <taxon>Methanobacteriota</taxon>
        <taxon>Stenosarchaea group</taxon>
        <taxon>Halobacteria</taxon>
        <taxon>Halobacteriales</taxon>
        <taxon>Haloferacaceae</taxon>
        <taxon>Halonotius</taxon>
    </lineage>
</organism>
<accession>A0A8J8P897</accession>
<keyword evidence="1" id="KW-1133">Transmembrane helix</keyword>
<feature type="transmembrane region" description="Helical" evidence="1">
    <location>
        <begin position="7"/>
        <end position="28"/>
    </location>
</feature>
<proteinExistence type="predicted"/>
<keyword evidence="1" id="KW-0472">Membrane</keyword>
<dbReference type="EMBL" id="RKLU01000004">
    <property type="protein sequence ID" value="TQQ79794.1"/>
    <property type="molecule type" value="Genomic_DNA"/>
</dbReference>
<keyword evidence="1" id="KW-0812">Transmembrane</keyword>